<dbReference type="NCBIfam" id="TIGR03399">
    <property type="entry name" value="RNA_3prim_cycl"/>
    <property type="match status" value="1"/>
</dbReference>
<dbReference type="Proteomes" id="UP001524383">
    <property type="component" value="Unassembled WGS sequence"/>
</dbReference>
<dbReference type="InterPro" id="IPR023797">
    <property type="entry name" value="RNA3'_phos_cyclase_dom"/>
</dbReference>
<dbReference type="GO" id="GO:0003963">
    <property type="term" value="F:RNA-3'-phosphate cyclase activity"/>
    <property type="evidence" value="ECO:0007669"/>
    <property type="project" value="UniProtKB-UniRule"/>
</dbReference>
<dbReference type="InterPro" id="IPR000228">
    <property type="entry name" value="RNA3'_term_phos_cyc"/>
</dbReference>
<dbReference type="EC" id="6.5.1.4" evidence="5"/>
<evidence type="ECO:0000259" key="6">
    <source>
        <dbReference type="Pfam" id="PF01137"/>
    </source>
</evidence>
<feature type="domain" description="RNA 3'-terminal phosphate cyclase insert" evidence="7">
    <location>
        <begin position="184"/>
        <end position="258"/>
    </location>
</feature>
<evidence type="ECO:0000259" key="7">
    <source>
        <dbReference type="Pfam" id="PF05189"/>
    </source>
</evidence>
<dbReference type="InterPro" id="IPR037136">
    <property type="entry name" value="RNA3'_phos_cyclase_dom_sf"/>
</dbReference>
<dbReference type="InterPro" id="IPR013791">
    <property type="entry name" value="RNA3'-term_phos_cycl_insert"/>
</dbReference>
<dbReference type="Pfam" id="PF05189">
    <property type="entry name" value="RTC_insert"/>
    <property type="match status" value="1"/>
</dbReference>
<dbReference type="Gene3D" id="3.65.10.20">
    <property type="entry name" value="RNA 3'-terminal phosphate cyclase domain"/>
    <property type="match status" value="1"/>
</dbReference>
<dbReference type="InterPro" id="IPR017770">
    <property type="entry name" value="RNA3'_term_phos_cyc_type_1"/>
</dbReference>
<comment type="similarity">
    <text evidence="1">Belongs to the RNA 3'-terminal cyclase family. Type 1 subfamily.</text>
</comment>
<dbReference type="SUPFAM" id="SSF55205">
    <property type="entry name" value="EPT/RTPC-like"/>
    <property type="match status" value="1"/>
</dbReference>
<keyword evidence="9" id="KW-1185">Reference proteome</keyword>
<dbReference type="PANTHER" id="PTHR11096:SF0">
    <property type="entry name" value="RNA 3'-TERMINAL PHOSPHATE CYCLASE"/>
    <property type="match status" value="1"/>
</dbReference>
<evidence type="ECO:0000256" key="5">
    <source>
        <dbReference type="NCBIfam" id="TIGR03399"/>
    </source>
</evidence>
<sequence length="319" mass="32615">MITIDGGTLEGGGQIVRTAVALSSVSGEPVTIRNIRKNRSIPGLAAQHVAAVKAAAAISNASTTGVSIGTGEITFLPGEPERKDICIDIGTAGSIPLVLSAWLPLAIRIGGSITITGGTEVRDAPTIDYCECVFLEYLRTHGGRISLEILVRGYYPEGGGRVRVVVEPSRIAPLGTFIPAGSGIVSASSGLPDHVATRQADAAASVAGDLPIHIVRQKGSSIGSSCTVFSGGHGGSALGKQGLPAEAVGRMAAESFLQGRSFDLDPHACDQLLPYLALYGGSIGTTKLTSHAMTMISLLGHFGYPISIASQGDCVEVSA</sequence>
<dbReference type="PROSITE" id="PS01287">
    <property type="entry name" value="RTC"/>
    <property type="match status" value="1"/>
</dbReference>
<dbReference type="SUPFAM" id="SSF52913">
    <property type="entry name" value="RNA 3'-terminal phosphate cyclase, RPTC, insert domain"/>
    <property type="match status" value="1"/>
</dbReference>
<dbReference type="RefSeq" id="WP_255332685.1">
    <property type="nucleotide sequence ID" value="NZ_VOTZ01000013.1"/>
</dbReference>
<evidence type="ECO:0000313" key="9">
    <source>
        <dbReference type="Proteomes" id="UP001524383"/>
    </source>
</evidence>
<dbReference type="GO" id="GO:0006396">
    <property type="term" value="P:RNA processing"/>
    <property type="evidence" value="ECO:0007669"/>
    <property type="project" value="UniProtKB-UniRule"/>
</dbReference>
<dbReference type="InterPro" id="IPR013792">
    <property type="entry name" value="RNA3'P_cycl/enolpyr_Trfase_a/b"/>
</dbReference>
<dbReference type="InterPro" id="IPR020719">
    <property type="entry name" value="RNA3'_term_phos_cycl-like_CS"/>
</dbReference>
<dbReference type="GO" id="GO:0000166">
    <property type="term" value="F:nucleotide binding"/>
    <property type="evidence" value="ECO:0007669"/>
    <property type="project" value="UniProtKB-KW"/>
</dbReference>
<keyword evidence="4" id="KW-0547">Nucleotide-binding</keyword>
<dbReference type="Pfam" id="PF01137">
    <property type="entry name" value="RTC"/>
    <property type="match status" value="1"/>
</dbReference>
<keyword evidence="3" id="KW-0436">Ligase</keyword>
<organism evidence="8 9">
    <name type="scientific">Methanocalculus taiwanensis</name>
    <dbReference type="NCBI Taxonomy" id="106207"/>
    <lineage>
        <taxon>Archaea</taxon>
        <taxon>Methanobacteriati</taxon>
        <taxon>Methanobacteriota</taxon>
        <taxon>Stenosarchaea group</taxon>
        <taxon>Methanomicrobia</taxon>
        <taxon>Methanomicrobiales</taxon>
        <taxon>Methanocalculaceae</taxon>
        <taxon>Methanocalculus</taxon>
    </lineage>
</organism>
<dbReference type="AlphaFoldDB" id="A0ABD4TL91"/>
<evidence type="ECO:0000256" key="1">
    <source>
        <dbReference type="ARBA" id="ARBA00009206"/>
    </source>
</evidence>
<dbReference type="Gene3D" id="3.30.360.20">
    <property type="entry name" value="RNA 3'-terminal phosphate cyclase, insert domain"/>
    <property type="match status" value="1"/>
</dbReference>
<feature type="domain" description="RNA 3'-terminal phosphate cyclase" evidence="6">
    <location>
        <begin position="9"/>
        <end position="302"/>
    </location>
</feature>
<evidence type="ECO:0000256" key="3">
    <source>
        <dbReference type="ARBA" id="ARBA00022598"/>
    </source>
</evidence>
<dbReference type="PANTHER" id="PTHR11096">
    <property type="entry name" value="RNA 3' TERMINAL PHOSPHATE CYCLASE"/>
    <property type="match status" value="1"/>
</dbReference>
<protein>
    <recommendedName>
        <fullName evidence="2 5">RNA 3'-terminal phosphate cyclase</fullName>
        <ecNumber evidence="5">6.5.1.4</ecNumber>
    </recommendedName>
</protein>
<evidence type="ECO:0000256" key="2">
    <source>
        <dbReference type="ARBA" id="ARBA00021428"/>
    </source>
</evidence>
<proteinExistence type="inferred from homology"/>
<gene>
    <name evidence="8" type="primary">rtcA</name>
    <name evidence="8" type="ORF">FTO68_07020</name>
</gene>
<dbReference type="EMBL" id="VOTZ01000013">
    <property type="protein sequence ID" value="MCQ1538733.1"/>
    <property type="molecule type" value="Genomic_DNA"/>
</dbReference>
<dbReference type="InterPro" id="IPR036553">
    <property type="entry name" value="RPTC_insert"/>
</dbReference>
<accession>A0ABD4TL91</accession>
<name>A0ABD4TL91_9EURY</name>
<reference evidence="8 9" key="1">
    <citation type="submission" date="2019-08" db="EMBL/GenBank/DDBJ databases">
        <authorList>
            <person name="Chen S.-C."/>
            <person name="Lai M.-C."/>
            <person name="You Y.-T."/>
        </authorList>
    </citation>
    <scope>NUCLEOTIDE SEQUENCE [LARGE SCALE GENOMIC DNA]</scope>
    <source>
        <strain evidence="8 9">P2F9704a</strain>
    </source>
</reference>
<evidence type="ECO:0000256" key="4">
    <source>
        <dbReference type="ARBA" id="ARBA00022741"/>
    </source>
</evidence>
<evidence type="ECO:0000313" key="8">
    <source>
        <dbReference type="EMBL" id="MCQ1538733.1"/>
    </source>
</evidence>
<comment type="caution">
    <text evidence="8">The sequence shown here is derived from an EMBL/GenBank/DDBJ whole genome shotgun (WGS) entry which is preliminary data.</text>
</comment>